<dbReference type="Pfam" id="PF09343">
    <property type="entry name" value="DUF2460"/>
    <property type="match status" value="1"/>
</dbReference>
<dbReference type="EMBL" id="CP042301">
    <property type="protein sequence ID" value="QDY99057.1"/>
    <property type="molecule type" value="Genomic_DNA"/>
</dbReference>
<feature type="domain" description="DUF2460" evidence="1">
    <location>
        <begin position="9"/>
        <end position="210"/>
    </location>
</feature>
<dbReference type="NCBIfam" id="TIGR02217">
    <property type="entry name" value="chp_TIGR02217"/>
    <property type="match status" value="1"/>
</dbReference>
<gene>
    <name evidence="2" type="ORF">FQ775_00990</name>
</gene>
<organism evidence="2 3">
    <name type="scientific">Nitratireductor mangrovi</name>
    <dbReference type="NCBI Taxonomy" id="2599600"/>
    <lineage>
        <taxon>Bacteria</taxon>
        <taxon>Pseudomonadati</taxon>
        <taxon>Pseudomonadota</taxon>
        <taxon>Alphaproteobacteria</taxon>
        <taxon>Hyphomicrobiales</taxon>
        <taxon>Phyllobacteriaceae</taxon>
        <taxon>Nitratireductor</taxon>
    </lineage>
</organism>
<reference evidence="2" key="1">
    <citation type="submission" date="2020-04" db="EMBL/GenBank/DDBJ databases">
        <title>Nitratireductor sp. nov. isolated from mangrove soil.</title>
        <authorList>
            <person name="Ye Y."/>
        </authorList>
    </citation>
    <scope>NUCLEOTIDE SEQUENCE</scope>
    <source>
        <strain evidence="2">SY7</strain>
    </source>
</reference>
<name>A0A5B8KTV8_9HYPH</name>
<dbReference type="InterPro" id="IPR011740">
    <property type="entry name" value="DUF2460"/>
</dbReference>
<evidence type="ECO:0000313" key="3">
    <source>
        <dbReference type="Proteomes" id="UP000321389"/>
    </source>
</evidence>
<dbReference type="OrthoDB" id="1685145at2"/>
<evidence type="ECO:0000313" key="2">
    <source>
        <dbReference type="EMBL" id="QDY99057.1"/>
    </source>
</evidence>
<proteinExistence type="predicted"/>
<dbReference type="Proteomes" id="UP000321389">
    <property type="component" value="Chromosome"/>
</dbReference>
<dbReference type="KEGG" id="niy:FQ775_00990"/>
<accession>A0A5B8KTV8</accession>
<keyword evidence="3" id="KW-1185">Reference proteome</keyword>
<protein>
    <submittedName>
        <fullName evidence="2">DUF2460 domain-containing protein</fullName>
    </submittedName>
</protein>
<dbReference type="AlphaFoldDB" id="A0A5B8KTV8"/>
<dbReference type="RefSeq" id="WP_146297707.1">
    <property type="nucleotide sequence ID" value="NZ_CP042301.2"/>
</dbReference>
<evidence type="ECO:0000259" key="1">
    <source>
        <dbReference type="Pfam" id="PF09343"/>
    </source>
</evidence>
<sequence>MADTSFMNDAVFPIHISRGSPGGPDWPADIVELASGREERNTPWAAPKRVYDAKYGVRTRDELYQVLSLYHVALGRLRGFRFLDWTDYRSGLPHVAPTATDQVLGTGNDVETVFQLSKCYAFAGASFDRTITRPFGTLLIAVDEVPTTTGWSLDATKGTVTFDSPPPNGAALTWGGEFHVPVRFDCKLDQISLRSIAVGDIPSIFLKELRE</sequence>